<keyword evidence="6" id="KW-0106">Calcium</keyword>
<dbReference type="GO" id="GO:0004198">
    <property type="term" value="F:calcium-dependent cysteine-type endopeptidase activity"/>
    <property type="evidence" value="ECO:0007669"/>
    <property type="project" value="InterPro"/>
</dbReference>
<dbReference type="GO" id="GO:0005737">
    <property type="term" value="C:cytoplasm"/>
    <property type="evidence" value="ECO:0007669"/>
    <property type="project" value="TreeGrafter"/>
</dbReference>
<evidence type="ECO:0000256" key="2">
    <source>
        <dbReference type="ARBA" id="ARBA00022670"/>
    </source>
</evidence>
<evidence type="ECO:0000256" key="5">
    <source>
        <dbReference type="ARBA" id="ARBA00022807"/>
    </source>
</evidence>
<dbReference type="PANTHER" id="PTHR10183:SF280">
    <property type="entry name" value="CALPAIN-12"/>
    <property type="match status" value="1"/>
</dbReference>
<dbReference type="InterPro" id="IPR036213">
    <property type="entry name" value="Calpain_III_sf"/>
</dbReference>
<dbReference type="Proteomes" id="UP000052978">
    <property type="component" value="Unassembled WGS sequence"/>
</dbReference>
<name>S7MKX9_MYOBR</name>
<proteinExistence type="inferred from homology"/>
<keyword evidence="3" id="KW-0479">Metal-binding</keyword>
<evidence type="ECO:0000256" key="3">
    <source>
        <dbReference type="ARBA" id="ARBA00022723"/>
    </source>
</evidence>
<dbReference type="PROSITE" id="PS00018">
    <property type="entry name" value="EF_HAND_1"/>
    <property type="match status" value="1"/>
</dbReference>
<dbReference type="FunFam" id="2.60.120.380:FF:000011">
    <property type="entry name" value="Calpain 12"/>
    <property type="match status" value="1"/>
</dbReference>
<dbReference type="EMBL" id="KE161498">
    <property type="protein sequence ID" value="EPQ04185.1"/>
    <property type="molecule type" value="Genomic_DNA"/>
</dbReference>
<dbReference type="SUPFAM" id="SSF49758">
    <property type="entry name" value="Calpain large subunit, middle domain (domain III)"/>
    <property type="match status" value="1"/>
</dbReference>
<keyword evidence="5" id="KW-0788">Thiol protease</keyword>
<dbReference type="PROSITE" id="PS50222">
    <property type="entry name" value="EF_HAND_2"/>
    <property type="match status" value="1"/>
</dbReference>
<gene>
    <name evidence="9" type="ORF">D623_10003551</name>
</gene>
<organism evidence="9 10">
    <name type="scientific">Myotis brandtii</name>
    <name type="common">Brandt's bat</name>
    <dbReference type="NCBI Taxonomy" id="109478"/>
    <lineage>
        <taxon>Eukaryota</taxon>
        <taxon>Metazoa</taxon>
        <taxon>Chordata</taxon>
        <taxon>Craniata</taxon>
        <taxon>Vertebrata</taxon>
        <taxon>Euteleostomi</taxon>
        <taxon>Mammalia</taxon>
        <taxon>Eutheria</taxon>
        <taxon>Laurasiatheria</taxon>
        <taxon>Chiroptera</taxon>
        <taxon>Yangochiroptera</taxon>
        <taxon>Vespertilionidae</taxon>
        <taxon>Myotis</taxon>
    </lineage>
</organism>
<evidence type="ECO:0000256" key="6">
    <source>
        <dbReference type="ARBA" id="ARBA00022837"/>
    </source>
</evidence>
<feature type="compositionally biased region" description="Acidic residues" evidence="7">
    <location>
        <begin position="71"/>
        <end position="80"/>
    </location>
</feature>
<evidence type="ECO:0000313" key="9">
    <source>
        <dbReference type="EMBL" id="EPQ04185.1"/>
    </source>
</evidence>
<evidence type="ECO:0000256" key="1">
    <source>
        <dbReference type="ARBA" id="ARBA00007623"/>
    </source>
</evidence>
<dbReference type="eggNOG" id="KOG0045">
    <property type="taxonomic scope" value="Eukaryota"/>
</dbReference>
<dbReference type="Gene3D" id="1.10.238.10">
    <property type="entry name" value="EF-hand"/>
    <property type="match status" value="1"/>
</dbReference>
<dbReference type="InterPro" id="IPR011992">
    <property type="entry name" value="EF-hand-dom_pair"/>
</dbReference>
<dbReference type="Gene3D" id="2.60.120.380">
    <property type="match status" value="1"/>
</dbReference>
<protein>
    <submittedName>
        <fullName evidence="9">Calpain-12</fullName>
    </submittedName>
</protein>
<evidence type="ECO:0000256" key="7">
    <source>
        <dbReference type="SAM" id="MobiDB-lite"/>
    </source>
</evidence>
<evidence type="ECO:0000259" key="8">
    <source>
        <dbReference type="PROSITE" id="PS50222"/>
    </source>
</evidence>
<keyword evidence="4" id="KW-0378">Hydrolase</keyword>
<keyword evidence="2" id="KW-0645">Protease</keyword>
<comment type="similarity">
    <text evidence="1">Belongs to the peptidase C2 family.</text>
</comment>
<keyword evidence="10" id="KW-1185">Reference proteome</keyword>
<dbReference type="InterPro" id="IPR018247">
    <property type="entry name" value="EF_Hand_1_Ca_BS"/>
</dbReference>
<dbReference type="InterPro" id="IPR022684">
    <property type="entry name" value="Calpain_cysteine_protease"/>
</dbReference>
<dbReference type="InterPro" id="IPR022682">
    <property type="entry name" value="Calpain_domain_III"/>
</dbReference>
<dbReference type="Pfam" id="PF01067">
    <property type="entry name" value="Calpain_III"/>
    <property type="match status" value="1"/>
</dbReference>
<reference evidence="9 10" key="1">
    <citation type="journal article" date="2013" name="Nat. Commun.">
        <title>Genome analysis reveals insights into physiology and longevity of the Brandt's bat Myotis brandtii.</title>
        <authorList>
            <person name="Seim I."/>
            <person name="Fang X."/>
            <person name="Xiong Z."/>
            <person name="Lobanov A.V."/>
            <person name="Huang Z."/>
            <person name="Ma S."/>
            <person name="Feng Y."/>
            <person name="Turanov A.A."/>
            <person name="Zhu Y."/>
            <person name="Lenz T.L."/>
            <person name="Gerashchenko M.V."/>
            <person name="Fan D."/>
            <person name="Hee Yim S."/>
            <person name="Yao X."/>
            <person name="Jordan D."/>
            <person name="Xiong Y."/>
            <person name="Ma Y."/>
            <person name="Lyapunov A.N."/>
            <person name="Chen G."/>
            <person name="Kulakova O.I."/>
            <person name="Sun Y."/>
            <person name="Lee S.G."/>
            <person name="Bronson R.T."/>
            <person name="Moskalev A.A."/>
            <person name="Sunyaev S.R."/>
            <person name="Zhang G."/>
            <person name="Krogh A."/>
            <person name="Wang J."/>
            <person name="Gladyshev V.N."/>
        </authorList>
    </citation>
    <scope>NUCLEOTIDE SEQUENCE [LARGE SCALE GENOMIC DNA]</scope>
</reference>
<dbReference type="InterPro" id="IPR002048">
    <property type="entry name" value="EF_hand_dom"/>
</dbReference>
<evidence type="ECO:0000313" key="10">
    <source>
        <dbReference type="Proteomes" id="UP000052978"/>
    </source>
</evidence>
<feature type="domain" description="EF-hand" evidence="8">
    <location>
        <begin position="167"/>
        <end position="202"/>
    </location>
</feature>
<dbReference type="GO" id="GO:0006508">
    <property type="term" value="P:proteolysis"/>
    <property type="evidence" value="ECO:0007669"/>
    <property type="project" value="UniProtKB-KW"/>
</dbReference>
<accession>S7MKX9</accession>
<dbReference type="PANTHER" id="PTHR10183">
    <property type="entry name" value="CALPAIN"/>
    <property type="match status" value="1"/>
</dbReference>
<feature type="region of interest" description="Disordered" evidence="7">
    <location>
        <begin position="71"/>
        <end position="94"/>
    </location>
</feature>
<dbReference type="AlphaFoldDB" id="S7MKX9"/>
<dbReference type="SUPFAM" id="SSF47473">
    <property type="entry name" value="EF-hand"/>
    <property type="match status" value="1"/>
</dbReference>
<dbReference type="GO" id="GO:0005509">
    <property type="term" value="F:calcium ion binding"/>
    <property type="evidence" value="ECO:0007669"/>
    <property type="project" value="InterPro"/>
</dbReference>
<dbReference type="InterPro" id="IPR022683">
    <property type="entry name" value="Calpain_III"/>
</dbReference>
<evidence type="ECO:0000256" key="4">
    <source>
        <dbReference type="ARBA" id="ARBA00022801"/>
    </source>
</evidence>
<sequence length="266" mass="29966">MELQDFLRHFNTVQICSLSPEVLGPSPAGGGWHTHIFQGRWVRGFNSGGSQPAAETFWTNPQFRLTLLEPDEEDDEDEDGPWGGWGAAGARGPARGGRVPKCTVLLSLIQRNRRCLRAQGLTYLTVGFHVFQAPSIPLDLGLKLLFQELAGEHGRRLALHHFQQLWGHLREWQAIFDKFDQDASGTMNSHELRLALNAAGFHLNNQLTQALTSRYRDSRLRVDLERFVSCVAQLTCIFCHCSQHLDGGEGVICLTRQQWMEMANFS</sequence>
<dbReference type="SMART" id="SM00720">
    <property type="entry name" value="calpain_III"/>
    <property type="match status" value="1"/>
</dbReference>